<feature type="domain" description="IPT/TIG" evidence="2">
    <location>
        <begin position="575"/>
        <end position="655"/>
    </location>
</feature>
<dbReference type="InterPro" id="IPR052387">
    <property type="entry name" value="Fibrocystin"/>
</dbReference>
<dbReference type="AlphaFoldDB" id="A0A7J7K9I4"/>
<dbReference type="CDD" id="cd00603">
    <property type="entry name" value="IPT_PCSR"/>
    <property type="match status" value="2"/>
</dbReference>
<dbReference type="CDD" id="cd00102">
    <property type="entry name" value="IPT"/>
    <property type="match status" value="1"/>
</dbReference>
<dbReference type="PANTHER" id="PTHR46769">
    <property type="entry name" value="POLYCYSTIC KIDNEY AND HEPATIC DISEASE 1 (AUTOSOMAL RECESSIVE)-LIKE 1"/>
    <property type="match status" value="1"/>
</dbReference>
<keyword evidence="1" id="KW-0732">Signal</keyword>
<dbReference type="FunFam" id="2.60.40.10:FF:000616">
    <property type="entry name" value="PKHD1 like 1"/>
    <property type="match status" value="1"/>
</dbReference>
<name>A0A7J7K9I4_BUGNE</name>
<dbReference type="InterPro" id="IPR014756">
    <property type="entry name" value="Ig_E-set"/>
</dbReference>
<dbReference type="PANTHER" id="PTHR46769:SF2">
    <property type="entry name" value="FIBROCYSTIN-L ISOFORM 2 PRECURSOR-RELATED"/>
    <property type="match status" value="1"/>
</dbReference>
<dbReference type="OrthoDB" id="6147181at2759"/>
<proteinExistence type="predicted"/>
<protein>
    <submittedName>
        <fullName evidence="3">PKHD1L1</fullName>
    </submittedName>
</protein>
<reference evidence="3" key="1">
    <citation type="submission" date="2020-06" db="EMBL/GenBank/DDBJ databases">
        <title>Draft genome of Bugula neritina, a colonial animal packing powerful symbionts and potential medicines.</title>
        <authorList>
            <person name="Rayko M."/>
        </authorList>
    </citation>
    <scope>NUCLEOTIDE SEQUENCE [LARGE SCALE GENOMIC DNA]</scope>
    <source>
        <strain evidence="3">Kwan_BN1</strain>
    </source>
</reference>
<dbReference type="Gene3D" id="2.60.40.10">
    <property type="entry name" value="Immunoglobulins"/>
    <property type="match status" value="3"/>
</dbReference>
<dbReference type="InterPro" id="IPR013783">
    <property type="entry name" value="Ig-like_fold"/>
</dbReference>
<dbReference type="InterPro" id="IPR002909">
    <property type="entry name" value="IPT_dom"/>
</dbReference>
<accession>A0A7J7K9I4</accession>
<evidence type="ECO:0000313" key="4">
    <source>
        <dbReference type="Proteomes" id="UP000593567"/>
    </source>
</evidence>
<keyword evidence="4" id="KW-1185">Reference proteome</keyword>
<feature type="domain" description="IPT/TIG" evidence="2">
    <location>
        <begin position="744"/>
        <end position="837"/>
    </location>
</feature>
<comment type="caution">
    <text evidence="3">The sequence shown here is derived from an EMBL/GenBank/DDBJ whole genome shotgun (WGS) entry which is preliminary data.</text>
</comment>
<sequence length="883" mass="93979">MEYLSKEDYGAANTYVAAKLIGFTSQTTAIEGKIQPENHKVVISSTVSKEEFNVTFNNMATQTAVEGVQVVSMTYTGSAEGSWQIGMLGVYSDLLDADTDALKLKRAIMDLASMPSSAKLNVETADVANGRTYTVTFQEGDWPALQTKQDGDYTTSVSVTTNGKSSLKSWRLQLDHGGSALLSDTITSLPPTDEQMEEALESLFQARCPPSIGDGAPGGVYYEGYEDDKYRSDSEPFCGKRFARNPGIIFNENPGKNLKATPYICFAHRGKLFNYVRVLVQMPTRSAHYYPGYDFGPGSETMWNYTCMNVLEMIEIYNPGQSFYNMLHFELYRPSHKDVYVDEVVLCSQPTTERVELLLTDRIIRATVREQSVEVTHTEVDATTHRFSVVFTPQDCENNFNLLSFSGAPVLSSSASAKTFGDNGVEWTAGSTVVVERSVRASPPVTGTWRLTHDSNVVTVAADIDVEALTNLIELDFQLPNVKVEKDGSCYGYTYNMKVVDFTSLSPDIQAEDIDLAGDSPVLTKMRVDAFTFFDPIPGDMLATSEESAQVRVTVNDISSKCTGDCGYSWSAGMTPTITGVSPASGGNGAVLTITGTGFATDNTVMIGKAECTQTASSETEITCTLGKGEIGTFDVKVTAESKGLASGSQSFEYNSGSVDSVDPSTGSLAGGTLVTVSGNGFDETAAVDIDGNACEVVEVSSTEISCRTPASTQTSAVDINVAVNSAAQTLTLSAAYTYADGVTPKVTSFSPSTAAASGGETLTINGQGFQGYGSLTVQLKDSSDVMVDLALLEDSTDGSVIEATLPPLAPGNYEVIVHSDGRGLASFSGSTTLTVTFRVDAISADGGSFEGGTRLLVVGEGFGNNGSDVSNSNTTCFLSLDS</sequence>
<evidence type="ECO:0000256" key="1">
    <source>
        <dbReference type="ARBA" id="ARBA00022729"/>
    </source>
</evidence>
<evidence type="ECO:0000313" key="3">
    <source>
        <dbReference type="EMBL" id="KAF6034268.1"/>
    </source>
</evidence>
<dbReference type="EMBL" id="VXIV02001115">
    <property type="protein sequence ID" value="KAF6034268.1"/>
    <property type="molecule type" value="Genomic_DNA"/>
</dbReference>
<gene>
    <name evidence="3" type="ORF">EB796_007428</name>
</gene>
<dbReference type="Proteomes" id="UP000593567">
    <property type="component" value="Unassembled WGS sequence"/>
</dbReference>
<dbReference type="Pfam" id="PF01833">
    <property type="entry name" value="TIG"/>
    <property type="match status" value="3"/>
</dbReference>
<dbReference type="SUPFAM" id="SSF81296">
    <property type="entry name" value="E set domains"/>
    <property type="match status" value="3"/>
</dbReference>
<organism evidence="3 4">
    <name type="scientific">Bugula neritina</name>
    <name type="common">Brown bryozoan</name>
    <name type="synonym">Sertularia neritina</name>
    <dbReference type="NCBI Taxonomy" id="10212"/>
    <lineage>
        <taxon>Eukaryota</taxon>
        <taxon>Metazoa</taxon>
        <taxon>Spiralia</taxon>
        <taxon>Lophotrochozoa</taxon>
        <taxon>Bryozoa</taxon>
        <taxon>Gymnolaemata</taxon>
        <taxon>Cheilostomatida</taxon>
        <taxon>Flustrina</taxon>
        <taxon>Buguloidea</taxon>
        <taxon>Bugulidae</taxon>
        <taxon>Bugula</taxon>
    </lineage>
</organism>
<dbReference type="SMART" id="SM00429">
    <property type="entry name" value="IPT"/>
    <property type="match status" value="3"/>
</dbReference>
<feature type="domain" description="IPT/TIG" evidence="2">
    <location>
        <begin position="656"/>
        <end position="740"/>
    </location>
</feature>
<evidence type="ECO:0000259" key="2">
    <source>
        <dbReference type="SMART" id="SM00429"/>
    </source>
</evidence>